<evidence type="ECO:0000313" key="2">
    <source>
        <dbReference type="EMBL" id="ETO24023.1"/>
    </source>
</evidence>
<dbReference type="GO" id="GO:0008080">
    <property type="term" value="F:N-acetyltransferase activity"/>
    <property type="evidence" value="ECO:0007669"/>
    <property type="project" value="InterPro"/>
</dbReference>
<dbReference type="PANTHER" id="PTHR13538">
    <property type="entry name" value="N-ACETYLTRANSFERASE 6"/>
    <property type="match status" value="1"/>
</dbReference>
<dbReference type="CDD" id="cd04301">
    <property type="entry name" value="NAT_SF"/>
    <property type="match status" value="1"/>
</dbReference>
<keyword evidence="3" id="KW-1185">Reference proteome</keyword>
<proteinExistence type="predicted"/>
<dbReference type="EMBL" id="ASPP01009503">
    <property type="protein sequence ID" value="ETO24023.1"/>
    <property type="molecule type" value="Genomic_DNA"/>
</dbReference>
<dbReference type="GO" id="GO:1905502">
    <property type="term" value="F:acetyl-CoA binding"/>
    <property type="evidence" value="ECO:0007669"/>
    <property type="project" value="TreeGrafter"/>
</dbReference>
<dbReference type="InterPro" id="IPR039840">
    <property type="entry name" value="NAA80"/>
</dbReference>
<comment type="caution">
    <text evidence="2">The sequence shown here is derived from an EMBL/GenBank/DDBJ whole genome shotgun (WGS) entry which is preliminary data.</text>
</comment>
<dbReference type="OrthoDB" id="329272at2759"/>
<gene>
    <name evidence="2" type="ORF">RFI_13133</name>
</gene>
<protein>
    <recommendedName>
        <fullName evidence="1">N-acetyltransferase domain-containing protein</fullName>
    </recommendedName>
</protein>
<reference evidence="2 3" key="1">
    <citation type="journal article" date="2013" name="Curr. Biol.">
        <title>The Genome of the Foraminiferan Reticulomyxa filosa.</title>
        <authorList>
            <person name="Glockner G."/>
            <person name="Hulsmann N."/>
            <person name="Schleicher M."/>
            <person name="Noegel A.A."/>
            <person name="Eichinger L."/>
            <person name="Gallinger C."/>
            <person name="Pawlowski J."/>
            <person name="Sierra R."/>
            <person name="Euteneuer U."/>
            <person name="Pillet L."/>
            <person name="Moustafa A."/>
            <person name="Platzer M."/>
            <person name="Groth M."/>
            <person name="Szafranski K."/>
            <person name="Schliwa M."/>
        </authorList>
    </citation>
    <scope>NUCLEOTIDE SEQUENCE [LARGE SCALE GENOMIC DNA]</scope>
</reference>
<dbReference type="InterPro" id="IPR016181">
    <property type="entry name" value="Acyl_CoA_acyltransferase"/>
</dbReference>
<organism evidence="2 3">
    <name type="scientific">Reticulomyxa filosa</name>
    <dbReference type="NCBI Taxonomy" id="46433"/>
    <lineage>
        <taxon>Eukaryota</taxon>
        <taxon>Sar</taxon>
        <taxon>Rhizaria</taxon>
        <taxon>Retaria</taxon>
        <taxon>Foraminifera</taxon>
        <taxon>Monothalamids</taxon>
        <taxon>Reticulomyxidae</taxon>
        <taxon>Reticulomyxa</taxon>
    </lineage>
</organism>
<evidence type="ECO:0000313" key="3">
    <source>
        <dbReference type="Proteomes" id="UP000023152"/>
    </source>
</evidence>
<dbReference type="Pfam" id="PF00583">
    <property type="entry name" value="Acetyltransf_1"/>
    <property type="match status" value="1"/>
</dbReference>
<sequence>MTAFDILSEILDFLEKKTRPRLQIGDIKKFPDSWQQAADLLHSEWPELFPKSLPSKVRESITSSEEFPQRVIVVENNDNGNFQVIGHVKITKGNDLSHGIAVNVWDVLIDKQRRNQGIGSLLMKHVEKGNHFF</sequence>
<dbReference type="Gene3D" id="3.40.630.30">
    <property type="match status" value="1"/>
</dbReference>
<dbReference type="Proteomes" id="UP000023152">
    <property type="component" value="Unassembled WGS sequence"/>
</dbReference>
<dbReference type="GO" id="GO:0005737">
    <property type="term" value="C:cytoplasm"/>
    <property type="evidence" value="ECO:0007669"/>
    <property type="project" value="TreeGrafter"/>
</dbReference>
<dbReference type="InterPro" id="IPR000182">
    <property type="entry name" value="GNAT_dom"/>
</dbReference>
<feature type="domain" description="N-acetyltransferase" evidence="1">
    <location>
        <begin position="34"/>
        <end position="128"/>
    </location>
</feature>
<evidence type="ECO:0000259" key="1">
    <source>
        <dbReference type="Pfam" id="PF00583"/>
    </source>
</evidence>
<dbReference type="AlphaFoldDB" id="X6NDP9"/>
<dbReference type="SUPFAM" id="SSF55729">
    <property type="entry name" value="Acyl-CoA N-acyltransferases (Nat)"/>
    <property type="match status" value="1"/>
</dbReference>
<accession>X6NDP9</accession>
<name>X6NDP9_RETFI</name>
<dbReference type="PANTHER" id="PTHR13538:SF4">
    <property type="entry name" value="N-ALPHA-ACETYLTRANSFERASE 80"/>
    <property type="match status" value="1"/>
</dbReference>